<evidence type="ECO:0000256" key="1">
    <source>
        <dbReference type="SAM" id="MobiDB-lite"/>
    </source>
</evidence>
<dbReference type="AlphaFoldDB" id="A0A9P4Q2B6"/>
<reference evidence="2" key="1">
    <citation type="journal article" date="2020" name="Stud. Mycol.">
        <title>101 Dothideomycetes genomes: a test case for predicting lifestyles and emergence of pathogens.</title>
        <authorList>
            <person name="Haridas S."/>
            <person name="Albert R."/>
            <person name="Binder M."/>
            <person name="Bloem J."/>
            <person name="Labutti K."/>
            <person name="Salamov A."/>
            <person name="Andreopoulos B."/>
            <person name="Baker S."/>
            <person name="Barry K."/>
            <person name="Bills G."/>
            <person name="Bluhm B."/>
            <person name="Cannon C."/>
            <person name="Castanera R."/>
            <person name="Culley D."/>
            <person name="Daum C."/>
            <person name="Ezra D."/>
            <person name="Gonzalez J."/>
            <person name="Henrissat B."/>
            <person name="Kuo A."/>
            <person name="Liang C."/>
            <person name="Lipzen A."/>
            <person name="Lutzoni F."/>
            <person name="Magnuson J."/>
            <person name="Mondo S."/>
            <person name="Nolan M."/>
            <person name="Ohm R."/>
            <person name="Pangilinan J."/>
            <person name="Park H.-J."/>
            <person name="Ramirez L."/>
            <person name="Alfaro M."/>
            <person name="Sun H."/>
            <person name="Tritt A."/>
            <person name="Yoshinaga Y."/>
            <person name="Zwiers L.-H."/>
            <person name="Turgeon B."/>
            <person name="Goodwin S."/>
            <person name="Spatafora J."/>
            <person name="Crous P."/>
            <person name="Grigoriev I."/>
        </authorList>
    </citation>
    <scope>NUCLEOTIDE SEQUENCE</scope>
    <source>
        <strain evidence="2">CBS 116435</strain>
    </source>
</reference>
<proteinExistence type="predicted"/>
<accession>A0A9P4Q2B6</accession>
<dbReference type="InterPro" id="IPR036291">
    <property type="entry name" value="NAD(P)-bd_dom_sf"/>
</dbReference>
<sequence length="294" mass="32173">MAAHAQRVRSNGIIHGLAAYPPSTHGLTAVITGANGISGHYMLCVPSQSHEHWNRIICLSRRHPSGSSDVDWDHDGQRSRNRSGGKLHIPIDFLGSPGDVAEKLRLHNVGAVHHVFFFPYIQAQPEQGQGLWSDAEIVVRINLALLATVLEALRFADIRPKLEPRTTADIWAWESSAELLYCSNVNQSCSWTVAMPGPILGSVPDAAMNAAFPLPIHAHLCRRLGAALDFPADTIAWRAMMNAYSEGWSALTPAAAGQRFNVTDSSASTWKGIWLERDDVRAAWRHPAEETSAV</sequence>
<organism evidence="2 3">
    <name type="scientific">Polychaeton citri CBS 116435</name>
    <dbReference type="NCBI Taxonomy" id="1314669"/>
    <lineage>
        <taxon>Eukaryota</taxon>
        <taxon>Fungi</taxon>
        <taxon>Dikarya</taxon>
        <taxon>Ascomycota</taxon>
        <taxon>Pezizomycotina</taxon>
        <taxon>Dothideomycetes</taxon>
        <taxon>Dothideomycetidae</taxon>
        <taxon>Capnodiales</taxon>
        <taxon>Capnodiaceae</taxon>
        <taxon>Polychaeton</taxon>
    </lineage>
</organism>
<gene>
    <name evidence="2" type="ORF">K431DRAFT_349065</name>
</gene>
<comment type="caution">
    <text evidence="2">The sequence shown here is derived from an EMBL/GenBank/DDBJ whole genome shotgun (WGS) entry which is preliminary data.</text>
</comment>
<keyword evidence="3" id="KW-1185">Reference proteome</keyword>
<dbReference type="PANTHER" id="PTHR32487">
    <property type="entry name" value="3-OXO-DELTA(4,5)-STEROID 5-BETA-REDUCTASE"/>
    <property type="match status" value="1"/>
</dbReference>
<dbReference type="PANTHER" id="PTHR32487:SF29">
    <property type="entry name" value="NAD-DEPENDENT EPIMERASE_DEHYDRATASE DOMAIN-CONTAINING PROTEIN"/>
    <property type="match status" value="1"/>
</dbReference>
<dbReference type="Proteomes" id="UP000799441">
    <property type="component" value="Unassembled WGS sequence"/>
</dbReference>
<name>A0A9P4Q2B6_9PEZI</name>
<evidence type="ECO:0000313" key="3">
    <source>
        <dbReference type="Proteomes" id="UP000799441"/>
    </source>
</evidence>
<dbReference type="Gene3D" id="3.40.50.720">
    <property type="entry name" value="NAD(P)-binding Rossmann-like Domain"/>
    <property type="match status" value="2"/>
</dbReference>
<protein>
    <submittedName>
        <fullName evidence="2">Uncharacterized protein</fullName>
    </submittedName>
</protein>
<dbReference type="OrthoDB" id="1731983at2759"/>
<dbReference type="SUPFAM" id="SSF51735">
    <property type="entry name" value="NAD(P)-binding Rossmann-fold domains"/>
    <property type="match status" value="1"/>
</dbReference>
<dbReference type="EMBL" id="MU003831">
    <property type="protein sequence ID" value="KAF2718073.1"/>
    <property type="molecule type" value="Genomic_DNA"/>
</dbReference>
<evidence type="ECO:0000313" key="2">
    <source>
        <dbReference type="EMBL" id="KAF2718073.1"/>
    </source>
</evidence>
<feature type="region of interest" description="Disordered" evidence="1">
    <location>
        <begin position="63"/>
        <end position="84"/>
    </location>
</feature>